<dbReference type="InterPro" id="IPR036569">
    <property type="entry name" value="RpiB_LacA_LacB_sf"/>
</dbReference>
<comment type="caution">
    <text evidence="2">The sequence shown here is derived from an EMBL/GenBank/DDBJ whole genome shotgun (WGS) entry which is preliminary data.</text>
</comment>
<dbReference type="Pfam" id="PF02502">
    <property type="entry name" value="LacAB_rpiB"/>
    <property type="match status" value="1"/>
</dbReference>
<dbReference type="NCBIfam" id="NF004051">
    <property type="entry name" value="PRK05571.1"/>
    <property type="match status" value="1"/>
</dbReference>
<protein>
    <recommendedName>
        <fullName evidence="4">Ribose-5-phosphate isomerase</fullName>
    </recommendedName>
</protein>
<evidence type="ECO:0000313" key="2">
    <source>
        <dbReference type="EMBL" id="OGY60032.1"/>
    </source>
</evidence>
<sequence length="148" mass="16685">MLIYIGSDHRGFQLKENLKGFLKDLGYEISDLGAKEFVQDDDYPDYAKEVAYKVNLDPMLSRGIVICGSGVGADIVANRFQRVRCVLASSPDQVMASRNDDDTNALALAADFTDWESTKRIVSVWLQTPFSNDPRHKRRIEKIAQVDQ</sequence>
<gene>
    <name evidence="2" type="ORF">A3F24_02785</name>
</gene>
<comment type="similarity">
    <text evidence="1">Belongs to the LacAB/RpiB family.</text>
</comment>
<dbReference type="PANTHER" id="PTHR30345">
    <property type="entry name" value="RIBOSE-5-PHOSPHATE ISOMERASE B"/>
    <property type="match status" value="1"/>
</dbReference>
<evidence type="ECO:0000313" key="3">
    <source>
        <dbReference type="Proteomes" id="UP000178515"/>
    </source>
</evidence>
<proteinExistence type="inferred from homology"/>
<dbReference type="SUPFAM" id="SSF89623">
    <property type="entry name" value="Ribose/Galactose isomerase RpiB/AlsB"/>
    <property type="match status" value="1"/>
</dbReference>
<accession>A0A1G1Z5Z5</accession>
<dbReference type="AlphaFoldDB" id="A0A1G1Z5Z5"/>
<reference evidence="2 3" key="1">
    <citation type="journal article" date="2016" name="Nat. Commun.">
        <title>Thousands of microbial genomes shed light on interconnected biogeochemical processes in an aquifer system.</title>
        <authorList>
            <person name="Anantharaman K."/>
            <person name="Brown C.T."/>
            <person name="Hug L.A."/>
            <person name="Sharon I."/>
            <person name="Castelle C.J."/>
            <person name="Probst A.J."/>
            <person name="Thomas B.C."/>
            <person name="Singh A."/>
            <person name="Wilkins M.J."/>
            <person name="Karaoz U."/>
            <person name="Brodie E.L."/>
            <person name="Williams K.H."/>
            <person name="Hubbard S.S."/>
            <person name="Banfield J.F."/>
        </authorList>
    </citation>
    <scope>NUCLEOTIDE SEQUENCE [LARGE SCALE GENOMIC DNA]</scope>
</reference>
<dbReference type="PIRSF" id="PIRSF005384">
    <property type="entry name" value="RpiB_LacA_B"/>
    <property type="match status" value="1"/>
</dbReference>
<organism evidence="2 3">
    <name type="scientific">Candidatus Colwellbacteria bacterium RIFCSPHIGHO2_12_FULL_44_17</name>
    <dbReference type="NCBI Taxonomy" id="1797689"/>
    <lineage>
        <taxon>Bacteria</taxon>
        <taxon>Candidatus Colwelliibacteriota</taxon>
    </lineage>
</organism>
<dbReference type="InterPro" id="IPR003500">
    <property type="entry name" value="RpiB_LacA_LacB"/>
</dbReference>
<evidence type="ECO:0008006" key="4">
    <source>
        <dbReference type="Google" id="ProtNLM"/>
    </source>
</evidence>
<evidence type="ECO:0000256" key="1">
    <source>
        <dbReference type="ARBA" id="ARBA00008754"/>
    </source>
</evidence>
<dbReference type="Proteomes" id="UP000178515">
    <property type="component" value="Unassembled WGS sequence"/>
</dbReference>
<dbReference type="Gene3D" id="3.40.1400.10">
    <property type="entry name" value="Sugar-phosphate isomerase, RpiB/LacA/LacB"/>
    <property type="match status" value="1"/>
</dbReference>
<dbReference type="PANTHER" id="PTHR30345:SF0">
    <property type="entry name" value="DNA DAMAGE-REPAIR_TOLERATION PROTEIN DRT102"/>
    <property type="match status" value="1"/>
</dbReference>
<dbReference type="GO" id="GO:0005975">
    <property type="term" value="P:carbohydrate metabolic process"/>
    <property type="evidence" value="ECO:0007669"/>
    <property type="project" value="InterPro"/>
</dbReference>
<dbReference type="NCBIfam" id="TIGR00689">
    <property type="entry name" value="rpiB_lacA_lacB"/>
    <property type="match status" value="1"/>
</dbReference>
<dbReference type="EMBL" id="MHIX01000004">
    <property type="protein sequence ID" value="OGY60032.1"/>
    <property type="molecule type" value="Genomic_DNA"/>
</dbReference>
<dbReference type="GO" id="GO:0016861">
    <property type="term" value="F:intramolecular oxidoreductase activity, interconverting aldoses and ketoses"/>
    <property type="evidence" value="ECO:0007669"/>
    <property type="project" value="UniProtKB-ARBA"/>
</dbReference>
<dbReference type="STRING" id="1797689.A3F24_02785"/>
<name>A0A1G1Z5Z5_9BACT</name>